<dbReference type="InterPro" id="IPR050377">
    <property type="entry name" value="Radical_SAM_PqqE_MftC-like"/>
</dbReference>
<evidence type="ECO:0000256" key="4">
    <source>
        <dbReference type="ARBA" id="ARBA00023014"/>
    </source>
</evidence>
<dbReference type="GO" id="GO:0051536">
    <property type="term" value="F:iron-sulfur cluster binding"/>
    <property type="evidence" value="ECO:0007669"/>
    <property type="project" value="UniProtKB-KW"/>
</dbReference>
<dbReference type="Pfam" id="PF04055">
    <property type="entry name" value="Radical_SAM"/>
    <property type="match status" value="1"/>
</dbReference>
<dbReference type="RefSeq" id="WP_090928830.1">
    <property type="nucleotide sequence ID" value="NZ_FNDJ01000001.1"/>
</dbReference>
<sequence>MTIPIRQVLRVGGYILGQRLRGRTKFPLLVELEPLFACNLKCAGCGKIQHPAEVLKRRMPVEQAVAAIQECGAPMVSIAGGEPLMHPQIGELVHRLVEMKKYVFLCTNALLIPKKIDEFEPSRYFAWTVHIDGVRERHDASVCKEGVFDEAVAAVRECQRRGFRVTTNTTFFSSDSPRTVIEVLDYLNDELAVDQMMVSPAYAYEKAPVQDRFMGVRETRALFREAFAGGRRRRWRFNHSPLFLDFLEGRIELPCTAWAIPSYSLFGWQRPCYLMADGYAQTYRELIEDTDWSAYGRGRDPRCDNCMAHCGYEPTAVLATVGSLRQSLRAIRNG</sequence>
<dbReference type="STRING" id="633440.SAMN05421869_101595"/>
<dbReference type="Pfam" id="PF11946">
    <property type="entry name" value="DUF3463"/>
    <property type="match status" value="1"/>
</dbReference>
<evidence type="ECO:0000259" key="5">
    <source>
        <dbReference type="PROSITE" id="PS51918"/>
    </source>
</evidence>
<reference evidence="6 7" key="1">
    <citation type="submission" date="2016-10" db="EMBL/GenBank/DDBJ databases">
        <authorList>
            <person name="de Groot N.N."/>
        </authorList>
    </citation>
    <scope>NUCLEOTIDE SEQUENCE [LARGE SCALE GENOMIC DNA]</scope>
    <source>
        <strain evidence="6 7">CGMCC 4.6533</strain>
    </source>
</reference>
<dbReference type="SFLD" id="SFLDG01067">
    <property type="entry name" value="SPASM/twitch_domain_containing"/>
    <property type="match status" value="1"/>
</dbReference>
<dbReference type="PANTHER" id="PTHR11228">
    <property type="entry name" value="RADICAL SAM DOMAIN PROTEIN"/>
    <property type="match status" value="1"/>
</dbReference>
<dbReference type="NCBIfam" id="TIGR03470">
    <property type="entry name" value="HpnH"/>
    <property type="match status" value="1"/>
</dbReference>
<dbReference type="SFLD" id="SFLDF00397">
    <property type="entry name" value="adenosyl-hopene_transferase"/>
    <property type="match status" value="1"/>
</dbReference>
<keyword evidence="7" id="KW-1185">Reference proteome</keyword>
<dbReference type="InterPro" id="IPR058240">
    <property type="entry name" value="rSAM_sf"/>
</dbReference>
<dbReference type="GO" id="GO:0046872">
    <property type="term" value="F:metal ion binding"/>
    <property type="evidence" value="ECO:0007669"/>
    <property type="project" value="UniProtKB-KW"/>
</dbReference>
<dbReference type="InterPro" id="IPR017833">
    <property type="entry name" value="Hopanoid_synth-assoc_rSAM_HpnH"/>
</dbReference>
<dbReference type="InterPro" id="IPR013785">
    <property type="entry name" value="Aldolase_TIM"/>
</dbReference>
<dbReference type="GO" id="GO:0003824">
    <property type="term" value="F:catalytic activity"/>
    <property type="evidence" value="ECO:0007669"/>
    <property type="project" value="InterPro"/>
</dbReference>
<dbReference type="OrthoDB" id="9782387at2"/>
<evidence type="ECO:0000256" key="3">
    <source>
        <dbReference type="ARBA" id="ARBA00023004"/>
    </source>
</evidence>
<evidence type="ECO:0000256" key="2">
    <source>
        <dbReference type="ARBA" id="ARBA00022723"/>
    </source>
</evidence>
<keyword evidence="1" id="KW-0949">S-adenosyl-L-methionine</keyword>
<keyword evidence="4" id="KW-0411">Iron-sulfur</keyword>
<dbReference type="PANTHER" id="PTHR11228:SF22">
    <property type="entry name" value="PEPTIDE BIOSYNTHESIS PROTEIN YYDG-RELATED"/>
    <property type="match status" value="1"/>
</dbReference>
<organism evidence="6 7">
    <name type="scientific">Nonomuraea jiangxiensis</name>
    <dbReference type="NCBI Taxonomy" id="633440"/>
    <lineage>
        <taxon>Bacteria</taxon>
        <taxon>Bacillati</taxon>
        <taxon>Actinomycetota</taxon>
        <taxon>Actinomycetes</taxon>
        <taxon>Streptosporangiales</taxon>
        <taxon>Streptosporangiaceae</taxon>
        <taxon>Nonomuraea</taxon>
    </lineage>
</organism>
<dbReference type="SFLD" id="SFLDS00029">
    <property type="entry name" value="Radical_SAM"/>
    <property type="match status" value="1"/>
</dbReference>
<dbReference type="InterPro" id="IPR022563">
    <property type="entry name" value="DUF3463"/>
</dbReference>
<protein>
    <submittedName>
        <fullName evidence="6">Hopanoid biosynthesis associated radical SAM protein HpnH</fullName>
    </submittedName>
</protein>
<dbReference type="InterPro" id="IPR007197">
    <property type="entry name" value="rSAM"/>
</dbReference>
<proteinExistence type="predicted"/>
<feature type="domain" description="Radical SAM core" evidence="5">
    <location>
        <begin position="22"/>
        <end position="231"/>
    </location>
</feature>
<dbReference type="PROSITE" id="PS51918">
    <property type="entry name" value="RADICAL_SAM"/>
    <property type="match status" value="1"/>
</dbReference>
<dbReference type="Gene3D" id="3.20.20.70">
    <property type="entry name" value="Aldolase class I"/>
    <property type="match status" value="1"/>
</dbReference>
<dbReference type="SUPFAM" id="SSF102114">
    <property type="entry name" value="Radical SAM enzymes"/>
    <property type="match status" value="1"/>
</dbReference>
<evidence type="ECO:0000313" key="6">
    <source>
        <dbReference type="EMBL" id="SDH14909.1"/>
    </source>
</evidence>
<dbReference type="Proteomes" id="UP000199202">
    <property type="component" value="Unassembled WGS sequence"/>
</dbReference>
<accession>A0A1G8A1V0</accession>
<gene>
    <name evidence="6" type="ORF">SAMN05421869_101595</name>
</gene>
<keyword evidence="3" id="KW-0408">Iron</keyword>
<evidence type="ECO:0000256" key="1">
    <source>
        <dbReference type="ARBA" id="ARBA00022691"/>
    </source>
</evidence>
<evidence type="ECO:0000313" key="7">
    <source>
        <dbReference type="Proteomes" id="UP000199202"/>
    </source>
</evidence>
<name>A0A1G8A1V0_9ACTN</name>
<dbReference type="EMBL" id="FNDJ01000001">
    <property type="protein sequence ID" value="SDH14909.1"/>
    <property type="molecule type" value="Genomic_DNA"/>
</dbReference>
<dbReference type="AlphaFoldDB" id="A0A1G8A1V0"/>
<keyword evidence="2" id="KW-0479">Metal-binding</keyword>
<dbReference type="CDD" id="cd01335">
    <property type="entry name" value="Radical_SAM"/>
    <property type="match status" value="1"/>
</dbReference>